<evidence type="ECO:0000256" key="4">
    <source>
        <dbReference type="ARBA" id="ARBA00023180"/>
    </source>
</evidence>
<dbReference type="OrthoDB" id="9835793at2759"/>
<comment type="subcellular location">
    <subcellularLocation>
        <location evidence="1">Membrane</location>
    </subcellularLocation>
</comment>
<evidence type="ECO:0000313" key="8">
    <source>
        <dbReference type="Ensembl" id="ENSCAFP00040024112.1"/>
    </source>
</evidence>
<dbReference type="InterPro" id="IPR024303">
    <property type="entry name" value="NK_rcpt_2B4_Ig_dom"/>
</dbReference>
<dbReference type="CDD" id="cd05775">
    <property type="entry name" value="IgV_CD2_like_N"/>
    <property type="match status" value="1"/>
</dbReference>
<dbReference type="InterPro" id="IPR036179">
    <property type="entry name" value="Ig-like_dom_sf"/>
</dbReference>
<dbReference type="SUPFAM" id="SSF48726">
    <property type="entry name" value="Immunoglobulin"/>
    <property type="match status" value="2"/>
</dbReference>
<dbReference type="InterPro" id="IPR013783">
    <property type="entry name" value="Ig-like_fold"/>
</dbReference>
<keyword evidence="2" id="KW-0732">Signal</keyword>
<dbReference type="GO" id="GO:0016020">
    <property type="term" value="C:membrane"/>
    <property type="evidence" value="ECO:0007669"/>
    <property type="project" value="UniProtKB-SubCell"/>
</dbReference>
<evidence type="ECO:0000256" key="5">
    <source>
        <dbReference type="SAM" id="MobiDB-lite"/>
    </source>
</evidence>
<evidence type="ECO:0000256" key="1">
    <source>
        <dbReference type="ARBA" id="ARBA00004370"/>
    </source>
</evidence>
<reference evidence="8" key="2">
    <citation type="submission" date="2025-08" db="UniProtKB">
        <authorList>
            <consortium name="Ensembl"/>
        </authorList>
    </citation>
    <scope>IDENTIFICATION</scope>
</reference>
<dbReference type="InterPro" id="IPR015631">
    <property type="entry name" value="CD2/SLAM_rcpt"/>
</dbReference>
<feature type="compositionally biased region" description="Polar residues" evidence="5">
    <location>
        <begin position="127"/>
        <end position="141"/>
    </location>
</feature>
<dbReference type="Proteomes" id="UP000694542">
    <property type="component" value="Chromosome 38"/>
</dbReference>
<evidence type="ECO:0000256" key="2">
    <source>
        <dbReference type="ARBA" id="ARBA00022729"/>
    </source>
</evidence>
<feature type="region of interest" description="Disordered" evidence="5">
    <location>
        <begin position="101"/>
        <end position="141"/>
    </location>
</feature>
<keyword evidence="4" id="KW-0325">Glycoprotein</keyword>
<accession>A0A8C0SPL9</accession>
<evidence type="ECO:0000256" key="3">
    <source>
        <dbReference type="ARBA" id="ARBA00023136"/>
    </source>
</evidence>
<feature type="domain" description="Ig-like" evidence="7">
    <location>
        <begin position="260"/>
        <end position="338"/>
    </location>
</feature>
<evidence type="ECO:0000256" key="6">
    <source>
        <dbReference type="SAM" id="Phobius"/>
    </source>
</evidence>
<gene>
    <name evidence="8" type="primary">CD48</name>
</gene>
<evidence type="ECO:0000259" key="7">
    <source>
        <dbReference type="PROSITE" id="PS50835"/>
    </source>
</evidence>
<dbReference type="PANTHER" id="PTHR12080:SF134">
    <property type="entry name" value="CD48 ANTIGEN"/>
    <property type="match status" value="1"/>
</dbReference>
<dbReference type="PROSITE" id="PS50835">
    <property type="entry name" value="IG_LIKE"/>
    <property type="match status" value="1"/>
</dbReference>
<sequence length="369" mass="41137">MGIIITYQPLRPAVSLWLSRAAPEASDLCLCRARGFQRGPRPCDGNWDPRRVCHPAPAATARTACGEHLLDVPFSLHGNSHHNLGRSRRARHLLPGRNPVPVSCECGKPRPQLAEQRPELEGRPTEPTLTRGTHTSPTPESTVCESMLSVLWTVTGHSQRQMIAVSGSNVSLHISNLPALSRVTWFYTANQKIVEWESNRTNFFNSKFKNRASLDESYALCIYKVQKEDSSTYILRVLKDSGKEEDWAISLEVLDPVRKPGIKIQTLQEVNNSCHLKLSCEISGQSANYTWYGNSGPLPTDLQSPVLEITVYRQNFSSYYTCQASNPVSSKNDTIYFSSLCKLAKSSGVAWIATWLIVMVPIVPGLLWT</sequence>
<dbReference type="PANTHER" id="PTHR12080">
    <property type="entry name" value="SIGNALING LYMPHOCYTIC ACTIVATION MOLECULE"/>
    <property type="match status" value="1"/>
</dbReference>
<keyword evidence="6" id="KW-1133">Transmembrane helix</keyword>
<dbReference type="Pfam" id="PF13895">
    <property type="entry name" value="Ig_2"/>
    <property type="match status" value="1"/>
</dbReference>
<protein>
    <submittedName>
        <fullName evidence="8">CD48 molecule</fullName>
    </submittedName>
</protein>
<keyword evidence="6" id="KW-0812">Transmembrane</keyword>
<name>A0A8C0SPL9_CANLF</name>
<evidence type="ECO:0000313" key="9">
    <source>
        <dbReference type="Proteomes" id="UP000694542"/>
    </source>
</evidence>
<dbReference type="Gene3D" id="2.60.40.10">
    <property type="entry name" value="Immunoglobulins"/>
    <property type="match status" value="2"/>
</dbReference>
<dbReference type="SMART" id="SM00409">
    <property type="entry name" value="IG"/>
    <property type="match status" value="2"/>
</dbReference>
<organism evidence="8 9">
    <name type="scientific">Canis lupus familiaris</name>
    <name type="common">Dog</name>
    <name type="synonym">Canis familiaris</name>
    <dbReference type="NCBI Taxonomy" id="9615"/>
    <lineage>
        <taxon>Eukaryota</taxon>
        <taxon>Metazoa</taxon>
        <taxon>Chordata</taxon>
        <taxon>Craniata</taxon>
        <taxon>Vertebrata</taxon>
        <taxon>Euteleostomi</taxon>
        <taxon>Mammalia</taxon>
        <taxon>Eutheria</taxon>
        <taxon>Laurasiatheria</taxon>
        <taxon>Carnivora</taxon>
        <taxon>Caniformia</taxon>
        <taxon>Canidae</taxon>
        <taxon>Canis</taxon>
    </lineage>
</organism>
<reference evidence="8" key="1">
    <citation type="submission" date="2018-10" db="EMBL/GenBank/DDBJ databases">
        <title>De novo assembly of a Great Dane genome.</title>
        <authorList>
            <person name="Kidd J.M."/>
            <person name="Pendleton A.L."/>
            <person name="Shen F."/>
            <person name="Emery S."/>
        </authorList>
    </citation>
    <scope>NUCLEOTIDE SEQUENCE [LARGE SCALE GENOMIC DNA]</scope>
    <source>
        <strain evidence="8">Great Dane</strain>
    </source>
</reference>
<dbReference type="Ensembl" id="ENSCAFT00040027762.1">
    <property type="protein sequence ID" value="ENSCAFP00040024112.1"/>
    <property type="gene ID" value="ENSCAFG00040015070.1"/>
</dbReference>
<proteinExistence type="predicted"/>
<dbReference type="InterPro" id="IPR003599">
    <property type="entry name" value="Ig_sub"/>
</dbReference>
<dbReference type="Pfam" id="PF11465">
    <property type="entry name" value="Receptor_2B4"/>
    <property type="match status" value="1"/>
</dbReference>
<keyword evidence="3 6" id="KW-0472">Membrane</keyword>
<dbReference type="InterPro" id="IPR007110">
    <property type="entry name" value="Ig-like_dom"/>
</dbReference>
<dbReference type="AlphaFoldDB" id="A0A8C0SPL9"/>
<feature type="transmembrane region" description="Helical" evidence="6">
    <location>
        <begin position="348"/>
        <end position="368"/>
    </location>
</feature>